<reference evidence="2" key="1">
    <citation type="submission" date="2021-09" db="EMBL/GenBank/DDBJ databases">
        <authorList>
            <consortium name="AG Swart"/>
            <person name="Singh M."/>
            <person name="Singh A."/>
            <person name="Seah K."/>
            <person name="Emmerich C."/>
        </authorList>
    </citation>
    <scope>NUCLEOTIDE SEQUENCE</scope>
    <source>
        <strain evidence="2">ATCC30299</strain>
    </source>
</reference>
<dbReference type="SUPFAM" id="SSF57184">
    <property type="entry name" value="Growth factor receptor domain"/>
    <property type="match status" value="1"/>
</dbReference>
<organism evidence="2 3">
    <name type="scientific">Blepharisma stoltei</name>
    <dbReference type="NCBI Taxonomy" id="1481888"/>
    <lineage>
        <taxon>Eukaryota</taxon>
        <taxon>Sar</taxon>
        <taxon>Alveolata</taxon>
        <taxon>Ciliophora</taxon>
        <taxon>Postciliodesmatophora</taxon>
        <taxon>Heterotrichea</taxon>
        <taxon>Heterotrichida</taxon>
        <taxon>Blepharismidae</taxon>
        <taxon>Blepharisma</taxon>
    </lineage>
</organism>
<dbReference type="AlphaFoldDB" id="A0AAU9JIE3"/>
<evidence type="ECO:0000313" key="2">
    <source>
        <dbReference type="EMBL" id="CAG9324244.1"/>
    </source>
</evidence>
<evidence type="ECO:0000313" key="3">
    <source>
        <dbReference type="Proteomes" id="UP001162131"/>
    </source>
</evidence>
<feature type="domain" description="TNFR-Cys" evidence="1">
    <location>
        <begin position="310"/>
        <end position="349"/>
    </location>
</feature>
<gene>
    <name evidence="2" type="ORF">BSTOLATCC_MIC36039</name>
</gene>
<proteinExistence type="predicted"/>
<accession>A0AAU9JIE3</accession>
<dbReference type="PROSITE" id="PS00652">
    <property type="entry name" value="TNFR_NGFR_1"/>
    <property type="match status" value="1"/>
</dbReference>
<keyword evidence="3" id="KW-1185">Reference proteome</keyword>
<dbReference type="InterPro" id="IPR013320">
    <property type="entry name" value="ConA-like_dom_sf"/>
</dbReference>
<sequence>MGCVRSASCNLCADQLCNICSGFGQGSCTTCTENAQGAVCSCNADSILIKSLWKCLKCDNNYCEECAMREETYFNCNKCSKGYLFQGVCLDENPYGANRCSELPCLVINAEFETDFKGVYDVFRTCSGSDTFHFWNSPEACDPIPAKDRGLYFNGNQFLASDLIYFSHSFSIVSWINSYGEGVIFQKNDRIMVGSDFSAQITMFSPAGGVKEESIIQSIISGWCQFELALSFLNGIQTITIFLNGIQARKLSESEYLYRDVSSYLVIGKGGSNFYFKGFIYDFNLFIGTINDPSLYNGKSICAVGSERPCLSPCAFFEFYDDGCIACNDKCSNGCVRPKSCNLCSDILCIKCPSFSDGHCNECVANAQGSVCTCNIDSILIKNEIDWACEKCDNGYCKACDKREATYFDCKECENGYLINRVCLDQVPYGFEENKCLDSACLVINAEFEAEFSGIYDVFKTCGSSSSFNYW</sequence>
<name>A0AAU9JIE3_9CILI</name>
<dbReference type="Proteomes" id="UP001162131">
    <property type="component" value="Unassembled WGS sequence"/>
</dbReference>
<dbReference type="InterPro" id="IPR006212">
    <property type="entry name" value="Furin_repeat"/>
</dbReference>
<protein>
    <recommendedName>
        <fullName evidence="1">TNFR-Cys domain-containing protein</fullName>
    </recommendedName>
</protein>
<dbReference type="InterPro" id="IPR009030">
    <property type="entry name" value="Growth_fac_rcpt_cys_sf"/>
</dbReference>
<dbReference type="InterPro" id="IPR001368">
    <property type="entry name" value="TNFR/NGFR_Cys_rich_reg"/>
</dbReference>
<dbReference type="EMBL" id="CAJZBQ010000036">
    <property type="protein sequence ID" value="CAG9324244.1"/>
    <property type="molecule type" value="Genomic_DNA"/>
</dbReference>
<dbReference type="SUPFAM" id="SSF49899">
    <property type="entry name" value="Concanavalin A-like lectins/glucanases"/>
    <property type="match status" value="1"/>
</dbReference>
<dbReference type="SMART" id="SM00261">
    <property type="entry name" value="FU"/>
    <property type="match status" value="2"/>
</dbReference>
<comment type="caution">
    <text evidence="2">The sequence shown here is derived from an EMBL/GenBank/DDBJ whole genome shotgun (WGS) entry which is preliminary data.</text>
</comment>
<evidence type="ECO:0000259" key="1">
    <source>
        <dbReference type="PROSITE" id="PS00652"/>
    </source>
</evidence>